<accession>A0A1J8QYR0</accession>
<evidence type="ECO:0000313" key="2">
    <source>
        <dbReference type="Proteomes" id="UP000183567"/>
    </source>
</evidence>
<proteinExistence type="predicted"/>
<keyword evidence="2" id="KW-1185">Reference proteome</keyword>
<dbReference type="AlphaFoldDB" id="A0A1J8QYR0"/>
<name>A0A1J8QYR0_9AGAM</name>
<comment type="caution">
    <text evidence="1">The sequence shown here is derived from an EMBL/GenBank/DDBJ whole genome shotgun (WGS) entry which is preliminary data.</text>
</comment>
<protein>
    <submittedName>
        <fullName evidence="1">Uncharacterized protein</fullName>
    </submittedName>
</protein>
<gene>
    <name evidence="1" type="ORF">AZE42_11980</name>
</gene>
<reference evidence="1 2" key="1">
    <citation type="submission" date="2016-03" db="EMBL/GenBank/DDBJ databases">
        <title>Comparative genomics of the ectomycorrhizal sister species Rhizopogon vinicolor and Rhizopogon vesiculosus (Basidiomycota: Boletales) reveals a divergence of the mating type B locus.</title>
        <authorList>
            <person name="Mujic A.B."/>
            <person name="Kuo A."/>
            <person name="Tritt A."/>
            <person name="Lipzen A."/>
            <person name="Chen C."/>
            <person name="Johnson J."/>
            <person name="Sharma A."/>
            <person name="Barry K."/>
            <person name="Grigoriev I.V."/>
            <person name="Spatafora J.W."/>
        </authorList>
    </citation>
    <scope>NUCLEOTIDE SEQUENCE [LARGE SCALE GENOMIC DNA]</scope>
    <source>
        <strain evidence="1 2">AM-OR11-056</strain>
    </source>
</reference>
<dbReference type="Proteomes" id="UP000183567">
    <property type="component" value="Unassembled WGS sequence"/>
</dbReference>
<sequence>MKRASRRNISKGLILCFSMLSKTDSNCPIDKTLVSKVVKGYILQIIAKQNLRIGSL</sequence>
<dbReference type="EMBL" id="LVVM01001432">
    <property type="protein sequence ID" value="OJA18537.1"/>
    <property type="molecule type" value="Genomic_DNA"/>
</dbReference>
<evidence type="ECO:0000313" key="1">
    <source>
        <dbReference type="EMBL" id="OJA18537.1"/>
    </source>
</evidence>
<organism evidence="1 2">
    <name type="scientific">Rhizopogon vesiculosus</name>
    <dbReference type="NCBI Taxonomy" id="180088"/>
    <lineage>
        <taxon>Eukaryota</taxon>
        <taxon>Fungi</taxon>
        <taxon>Dikarya</taxon>
        <taxon>Basidiomycota</taxon>
        <taxon>Agaricomycotina</taxon>
        <taxon>Agaricomycetes</taxon>
        <taxon>Agaricomycetidae</taxon>
        <taxon>Boletales</taxon>
        <taxon>Suillineae</taxon>
        <taxon>Rhizopogonaceae</taxon>
        <taxon>Rhizopogon</taxon>
    </lineage>
</organism>